<accession>A0A918IZG2</accession>
<dbReference type="EMBL" id="BMWP01000017">
    <property type="protein sequence ID" value="GGW39167.1"/>
    <property type="molecule type" value="Genomic_DNA"/>
</dbReference>
<evidence type="ECO:0000313" key="1">
    <source>
        <dbReference type="EMBL" id="GGW39167.1"/>
    </source>
</evidence>
<evidence type="ECO:0000313" key="2">
    <source>
        <dbReference type="Proteomes" id="UP000634668"/>
    </source>
</evidence>
<organism evidence="1 2">
    <name type="scientific">Arenibacter certesii</name>
    <dbReference type="NCBI Taxonomy" id="228955"/>
    <lineage>
        <taxon>Bacteria</taxon>
        <taxon>Pseudomonadati</taxon>
        <taxon>Bacteroidota</taxon>
        <taxon>Flavobacteriia</taxon>
        <taxon>Flavobacteriales</taxon>
        <taxon>Flavobacteriaceae</taxon>
        <taxon>Arenibacter</taxon>
    </lineage>
</organism>
<gene>
    <name evidence="1" type="ORF">GCM10007383_24860</name>
</gene>
<sequence>MGSLTFGTDTAKDKYQEFLEEYAEYKDDETSIKKASNLANSAWHLVDWAFEDYKSIHNFDKIGDFRETLYPNCQSLKIMHDLANAKKHKNLRRPKANLRNTKKHKGDFSSDFSSDFDITYLEIELEDGNKLSFENEIDKVKDFWVDYFADK</sequence>
<dbReference type="AlphaFoldDB" id="A0A918IZG2"/>
<protein>
    <submittedName>
        <fullName evidence="1">Uncharacterized protein</fullName>
    </submittedName>
</protein>
<proteinExistence type="predicted"/>
<name>A0A918IZG2_9FLAO</name>
<reference evidence="1" key="1">
    <citation type="journal article" date="2014" name="Int. J. Syst. Evol. Microbiol.">
        <title>Complete genome sequence of Corynebacterium casei LMG S-19264T (=DSM 44701T), isolated from a smear-ripened cheese.</title>
        <authorList>
            <consortium name="US DOE Joint Genome Institute (JGI-PGF)"/>
            <person name="Walter F."/>
            <person name="Albersmeier A."/>
            <person name="Kalinowski J."/>
            <person name="Ruckert C."/>
        </authorList>
    </citation>
    <scope>NUCLEOTIDE SEQUENCE</scope>
    <source>
        <strain evidence="1">KCTC 12113</strain>
    </source>
</reference>
<dbReference type="Proteomes" id="UP000634668">
    <property type="component" value="Unassembled WGS sequence"/>
</dbReference>
<dbReference type="RefSeq" id="WP_026813666.1">
    <property type="nucleotide sequence ID" value="NZ_BMWP01000017.1"/>
</dbReference>
<comment type="caution">
    <text evidence="1">The sequence shown here is derived from an EMBL/GenBank/DDBJ whole genome shotgun (WGS) entry which is preliminary data.</text>
</comment>
<keyword evidence="2" id="KW-1185">Reference proteome</keyword>
<reference evidence="1" key="2">
    <citation type="submission" date="2020-09" db="EMBL/GenBank/DDBJ databases">
        <authorList>
            <person name="Sun Q."/>
            <person name="Kim S."/>
        </authorList>
    </citation>
    <scope>NUCLEOTIDE SEQUENCE</scope>
    <source>
        <strain evidence="1">KCTC 12113</strain>
    </source>
</reference>